<organism evidence="1 2">
    <name type="scientific">Eumeta variegata</name>
    <name type="common">Bagworm moth</name>
    <name type="synonym">Eumeta japonica</name>
    <dbReference type="NCBI Taxonomy" id="151549"/>
    <lineage>
        <taxon>Eukaryota</taxon>
        <taxon>Metazoa</taxon>
        <taxon>Ecdysozoa</taxon>
        <taxon>Arthropoda</taxon>
        <taxon>Hexapoda</taxon>
        <taxon>Insecta</taxon>
        <taxon>Pterygota</taxon>
        <taxon>Neoptera</taxon>
        <taxon>Endopterygota</taxon>
        <taxon>Lepidoptera</taxon>
        <taxon>Glossata</taxon>
        <taxon>Ditrysia</taxon>
        <taxon>Tineoidea</taxon>
        <taxon>Psychidae</taxon>
        <taxon>Oiketicinae</taxon>
        <taxon>Eumeta</taxon>
    </lineage>
</organism>
<protein>
    <submittedName>
        <fullName evidence="1">Uncharacterized protein</fullName>
    </submittedName>
</protein>
<reference evidence="1 2" key="1">
    <citation type="journal article" date="2019" name="Commun. Biol.">
        <title>The bagworm genome reveals a unique fibroin gene that provides high tensile strength.</title>
        <authorList>
            <person name="Kono N."/>
            <person name="Nakamura H."/>
            <person name="Ohtoshi R."/>
            <person name="Tomita M."/>
            <person name="Numata K."/>
            <person name="Arakawa K."/>
        </authorList>
    </citation>
    <scope>NUCLEOTIDE SEQUENCE [LARGE SCALE GENOMIC DNA]</scope>
</reference>
<dbReference type="Proteomes" id="UP000299102">
    <property type="component" value="Unassembled WGS sequence"/>
</dbReference>
<dbReference type="AlphaFoldDB" id="A0A4C2AB74"/>
<keyword evidence="2" id="KW-1185">Reference proteome</keyword>
<evidence type="ECO:0000313" key="2">
    <source>
        <dbReference type="Proteomes" id="UP000299102"/>
    </source>
</evidence>
<accession>A0A4C2AB74</accession>
<evidence type="ECO:0000313" key="1">
    <source>
        <dbReference type="EMBL" id="GBP96137.1"/>
    </source>
</evidence>
<sequence>MHARSLVDTQGIRRANQPRYWPTRASVTATYEVERGDETHLDKWPRRRTNTFPNSRPREKTIPRAVPTYLYKKKQWGRDEDVTIV</sequence>
<gene>
    <name evidence="1" type="ORF">EVAR_90067_1</name>
</gene>
<proteinExistence type="predicted"/>
<dbReference type="EMBL" id="BGZK01002740">
    <property type="protein sequence ID" value="GBP96137.1"/>
    <property type="molecule type" value="Genomic_DNA"/>
</dbReference>
<name>A0A4C2AB74_EUMVA</name>
<comment type="caution">
    <text evidence="1">The sequence shown here is derived from an EMBL/GenBank/DDBJ whole genome shotgun (WGS) entry which is preliminary data.</text>
</comment>